<gene>
    <name evidence="1" type="ORF">OS493_030833</name>
</gene>
<evidence type="ECO:0000313" key="1">
    <source>
        <dbReference type="EMBL" id="KAJ7353984.1"/>
    </source>
</evidence>
<dbReference type="Proteomes" id="UP001163046">
    <property type="component" value="Unassembled WGS sequence"/>
</dbReference>
<reference evidence="1" key="1">
    <citation type="submission" date="2023-01" db="EMBL/GenBank/DDBJ databases">
        <title>Genome assembly of the deep-sea coral Lophelia pertusa.</title>
        <authorList>
            <person name="Herrera S."/>
            <person name="Cordes E."/>
        </authorList>
    </citation>
    <scope>NUCLEOTIDE SEQUENCE</scope>
    <source>
        <strain evidence="1">USNM1676648</strain>
        <tissue evidence="1">Polyp</tissue>
    </source>
</reference>
<dbReference type="EMBL" id="MU827335">
    <property type="protein sequence ID" value="KAJ7353984.1"/>
    <property type="molecule type" value="Genomic_DNA"/>
</dbReference>
<name>A0A9W9YN16_9CNID</name>
<keyword evidence="2" id="KW-1185">Reference proteome</keyword>
<protein>
    <submittedName>
        <fullName evidence="1">Uncharacterized protein</fullName>
    </submittedName>
</protein>
<organism evidence="1 2">
    <name type="scientific">Desmophyllum pertusum</name>
    <dbReference type="NCBI Taxonomy" id="174260"/>
    <lineage>
        <taxon>Eukaryota</taxon>
        <taxon>Metazoa</taxon>
        <taxon>Cnidaria</taxon>
        <taxon>Anthozoa</taxon>
        <taxon>Hexacorallia</taxon>
        <taxon>Scleractinia</taxon>
        <taxon>Caryophylliina</taxon>
        <taxon>Caryophylliidae</taxon>
        <taxon>Desmophyllum</taxon>
    </lineage>
</organism>
<sequence>MKYYREIPSEFKPVVLGLTASPAGEVTVERTSLKLDKLLDNLSCTITMPIESDVQVRLKRCIEDHIEHLRMLHIKVESGCQALQELPLFSPNFRGALRRLIDRCHGDNRKIKTLIVGEHAMHMLSVVDLSEVLGYKHAMQCLKECVYRTIHAVYPKRERLKEMDWKAPHFYSSKRFS</sequence>
<accession>A0A9W9YN16</accession>
<dbReference type="AlphaFoldDB" id="A0A9W9YN16"/>
<dbReference type="Gene3D" id="3.40.50.300">
    <property type="entry name" value="P-loop containing nucleotide triphosphate hydrolases"/>
    <property type="match status" value="1"/>
</dbReference>
<comment type="caution">
    <text evidence="1">The sequence shown here is derived from an EMBL/GenBank/DDBJ whole genome shotgun (WGS) entry which is preliminary data.</text>
</comment>
<dbReference type="InterPro" id="IPR027417">
    <property type="entry name" value="P-loop_NTPase"/>
</dbReference>
<proteinExistence type="predicted"/>
<dbReference type="OrthoDB" id="6513042at2759"/>
<evidence type="ECO:0000313" key="2">
    <source>
        <dbReference type="Proteomes" id="UP001163046"/>
    </source>
</evidence>